<keyword evidence="2" id="KW-0677">Repeat</keyword>
<evidence type="ECO:0000259" key="4">
    <source>
        <dbReference type="Pfam" id="PF06159"/>
    </source>
</evidence>
<dbReference type="InterPro" id="IPR019734">
    <property type="entry name" value="TPR_rpt"/>
</dbReference>
<comment type="caution">
    <text evidence="6">The sequence shown here is derived from an EMBL/GenBank/DDBJ whole genome shotgun (WGS) entry which is preliminary data.</text>
</comment>
<dbReference type="InterPro" id="IPR011990">
    <property type="entry name" value="TPR-like_helical_dom_sf"/>
</dbReference>
<feature type="non-terminal residue" evidence="6">
    <location>
        <position position="1"/>
    </location>
</feature>
<accession>A0A3M7KX34</accession>
<dbReference type="InterPro" id="IPR044624">
    <property type="entry name" value="Mbb1-like"/>
</dbReference>
<evidence type="ECO:0000256" key="3">
    <source>
        <dbReference type="ARBA" id="ARBA00023242"/>
    </source>
</evidence>
<dbReference type="GO" id="GO:0003729">
    <property type="term" value="F:mRNA binding"/>
    <property type="evidence" value="ECO:0007669"/>
    <property type="project" value="InterPro"/>
</dbReference>
<gene>
    <name evidence="6" type="ORF">APUTEX25_005704</name>
</gene>
<dbReference type="Proteomes" id="UP000279271">
    <property type="component" value="Unassembled WGS sequence"/>
</dbReference>
<dbReference type="InterPro" id="IPR003107">
    <property type="entry name" value="HAT"/>
</dbReference>
<feature type="domain" description="Trafficking protein particle complex subunit 13 N-terminal" evidence="4">
    <location>
        <begin position="535"/>
        <end position="659"/>
    </location>
</feature>
<dbReference type="SMART" id="SM00028">
    <property type="entry name" value="TPR"/>
    <property type="match status" value="6"/>
</dbReference>
<dbReference type="InterPro" id="IPR055427">
    <property type="entry name" value="TRAPPC13_N"/>
</dbReference>
<reference evidence="7" key="1">
    <citation type="journal article" date="2018" name="Algal Res.">
        <title>Characterization of plant carbon substrate utilization by Auxenochlorella protothecoides.</title>
        <authorList>
            <person name="Vogler B.W."/>
            <person name="Starkenburg S.R."/>
            <person name="Sudasinghe N."/>
            <person name="Schambach J.Y."/>
            <person name="Rollin J.A."/>
            <person name="Pattathil S."/>
            <person name="Barry A.N."/>
        </authorList>
    </citation>
    <scope>NUCLEOTIDE SEQUENCE [LARGE SCALE GENOMIC DNA]</scope>
    <source>
        <strain evidence="7">UTEX 25</strain>
    </source>
</reference>
<dbReference type="Pfam" id="PF13432">
    <property type="entry name" value="TPR_16"/>
    <property type="match status" value="2"/>
</dbReference>
<organism evidence="6 7">
    <name type="scientific">Auxenochlorella protothecoides</name>
    <name type="common">Green microalga</name>
    <name type="synonym">Chlorella protothecoides</name>
    <dbReference type="NCBI Taxonomy" id="3075"/>
    <lineage>
        <taxon>Eukaryota</taxon>
        <taxon>Viridiplantae</taxon>
        <taxon>Chlorophyta</taxon>
        <taxon>core chlorophytes</taxon>
        <taxon>Trebouxiophyceae</taxon>
        <taxon>Chlorellales</taxon>
        <taxon>Chlorellaceae</taxon>
        <taxon>Auxenochlorella</taxon>
    </lineage>
</organism>
<name>A0A3M7KX34_AUXPR</name>
<dbReference type="GO" id="GO:0005634">
    <property type="term" value="C:nucleus"/>
    <property type="evidence" value="ECO:0007669"/>
    <property type="project" value="UniProtKB-SubCell"/>
</dbReference>
<evidence type="ECO:0000256" key="1">
    <source>
        <dbReference type="ARBA" id="ARBA00004123"/>
    </source>
</evidence>
<proteinExistence type="predicted"/>
<sequence>AASTSAHAEIRAMRSLPLHRGTASACPAIHTTWKRRDLCRTSHRVPTRPRALSASFAFTPPDRNGKLLGEVRVAEGPSFLPARVPEPADNPPKPLKINQDLAMYRARQLRISGYRAASPTRRAKLLAEAEGALRACMAMDPTDGRAYVALGKVLVSGKRFAEAEALYESGCTATCGANAHIWTAWAHLARLQGDLGKARRLFDAAIVASPAHAAAWHGWGQLERTEGNVKRARDLWIKGLGATRGTPNPYLYHALALLAMDMGCLEEGRKWCQQGTETGKSSQALWHTWAALESRRQPVDANRVRALYRRGLQAAPGSRYLLLSWAMWEKAAGDVEAARKLLEQGTQACPRDAALWSAWAKLEEQQGEVGVARELYKQGSVADPSHLYVWQGWGCLEFRQGNNDSARALFQRGISMCPPRAKSAAHLFQPWAVLESRNGNTRLARELFKCAVKADPESSPSWNAWADMEANLGALERANELRNFSMQERREVVKPFNFTTLPKAGTFSSMVRPYKFDLLNDMEAIPSVDPQSLPLQHPFANRVHTADDGFGPSAVLATPATFGTVYLGHTFRACVVLCNLDRTPVSSLSVTIEIQTEGGRALLHSNAAGSHLTLPAGEQHSILINHGIKEVGLHTLTCSAAFTDADGNRRQESQAFRFSAANPLIVRTKQRTVDDDILLEVVLESAVQHPFLLTRHAFLANAPYVAQEVSAPAGDGNSEPPLGPLSRSLAKHPLLCPNGGSYGLVFRLSVEPGAPRPGTAPRDPGSGNVPLGKLDLEWTGPMGEERAFLLGLEVHNAGRRPSGPLLVSWRGSATTGAVVASGQHSVPAPALAPGERHRVALRFLPLAAGQQLLAGCLLTDERTGAVLDTLQPREVFIHPGA</sequence>
<dbReference type="Gene3D" id="1.25.40.10">
    <property type="entry name" value="Tetratricopeptide repeat domain"/>
    <property type="match status" value="2"/>
</dbReference>
<dbReference type="PANTHER" id="PTHR44917">
    <property type="entry name" value="PROTEIN HIGH CHLOROPHYLL FLUORESCENT 107"/>
    <property type="match status" value="1"/>
</dbReference>
<comment type="subcellular location">
    <subcellularLocation>
        <location evidence="1">Nucleus</location>
    </subcellularLocation>
</comment>
<feature type="domain" description="Pre-mRNA-splicing factor Syf1/CRNKL1-like C-terminal HAT-repeats" evidence="5">
    <location>
        <begin position="333"/>
        <end position="482"/>
    </location>
</feature>
<evidence type="ECO:0000313" key="7">
    <source>
        <dbReference type="Proteomes" id="UP000279271"/>
    </source>
</evidence>
<dbReference type="InterPro" id="IPR055430">
    <property type="entry name" value="HAT_Syf1_CNRKL1_C"/>
</dbReference>
<dbReference type="Pfam" id="PF06159">
    <property type="entry name" value="TRAPPC13_N"/>
    <property type="match status" value="1"/>
</dbReference>
<dbReference type="PANTHER" id="PTHR44917:SF1">
    <property type="entry name" value="PROTEIN HIGH CHLOROPHYLL FLUORESCENT 107"/>
    <property type="match status" value="1"/>
</dbReference>
<dbReference type="SMART" id="SM00386">
    <property type="entry name" value="HAT"/>
    <property type="match status" value="8"/>
</dbReference>
<dbReference type="AlphaFoldDB" id="A0A3M7KX34"/>
<protein>
    <submittedName>
        <fullName evidence="6">Uncharacterized protein</fullName>
    </submittedName>
</protein>
<dbReference type="Pfam" id="PF23231">
    <property type="entry name" value="HAT_Syf1_CNRKL1_C"/>
    <property type="match status" value="1"/>
</dbReference>
<evidence type="ECO:0000313" key="6">
    <source>
        <dbReference type="EMBL" id="RMZ55078.1"/>
    </source>
</evidence>
<evidence type="ECO:0000256" key="2">
    <source>
        <dbReference type="ARBA" id="ARBA00022737"/>
    </source>
</evidence>
<dbReference type="GO" id="GO:0003727">
    <property type="term" value="F:single-stranded RNA binding"/>
    <property type="evidence" value="ECO:0007669"/>
    <property type="project" value="TreeGrafter"/>
</dbReference>
<keyword evidence="3" id="KW-0539">Nucleus</keyword>
<dbReference type="GO" id="GO:0006417">
    <property type="term" value="P:regulation of translation"/>
    <property type="evidence" value="ECO:0007669"/>
    <property type="project" value="TreeGrafter"/>
</dbReference>
<dbReference type="GO" id="GO:0006397">
    <property type="term" value="P:mRNA processing"/>
    <property type="evidence" value="ECO:0007669"/>
    <property type="project" value="InterPro"/>
</dbReference>
<evidence type="ECO:0000259" key="5">
    <source>
        <dbReference type="Pfam" id="PF23231"/>
    </source>
</evidence>
<dbReference type="SUPFAM" id="SSF48452">
    <property type="entry name" value="TPR-like"/>
    <property type="match status" value="2"/>
</dbReference>
<dbReference type="EMBL" id="QOKY01000171">
    <property type="protein sequence ID" value="RMZ55078.1"/>
    <property type="molecule type" value="Genomic_DNA"/>
</dbReference>